<protein>
    <recommendedName>
        <fullName evidence="3">FHA domain-containing protein</fullName>
    </recommendedName>
</protein>
<comment type="caution">
    <text evidence="1">The sequence shown here is derived from an EMBL/GenBank/DDBJ whole genome shotgun (WGS) entry which is preliminary data.</text>
</comment>
<reference evidence="1 2" key="1">
    <citation type="submission" date="2020-08" db="EMBL/GenBank/DDBJ databases">
        <title>Sequencing the genomes of 1000 actinobacteria strains.</title>
        <authorList>
            <person name="Klenk H.-P."/>
        </authorList>
    </citation>
    <scope>NUCLEOTIDE SEQUENCE [LARGE SCALE GENOMIC DNA]</scope>
    <source>
        <strain evidence="1 2">DSM 43582</strain>
    </source>
</reference>
<sequence>MCRTLEPVGGQRLPASHDSLARGVAAPVAGTMSALSLVGGVSFGPKEGRKILFGRNRPLVHVCVGENDLRISRRQGTLVCGGGRWWVHNLGAQPIRIAESCMLFRDEEPMPLDTGYTPLFIRGTDRREHLLEIFVSEADQCEPGPRHRHVTSPVTSYDLSDTERLALIVLGQRYLRHEPNPQPWTWDATAKLLAEIQPGAGWKRRRVEEMVTAVRLRLAGLGVLGLTAEDVPQPIGNMLNHNLIRELMLTGTLVPRDLDLIEFGGEP</sequence>
<evidence type="ECO:0008006" key="3">
    <source>
        <dbReference type="Google" id="ProtNLM"/>
    </source>
</evidence>
<dbReference type="SUPFAM" id="SSF49879">
    <property type="entry name" value="SMAD/FHA domain"/>
    <property type="match status" value="1"/>
</dbReference>
<evidence type="ECO:0000313" key="1">
    <source>
        <dbReference type="EMBL" id="MBB5918841.1"/>
    </source>
</evidence>
<dbReference type="Proteomes" id="UP000540412">
    <property type="component" value="Unassembled WGS sequence"/>
</dbReference>
<keyword evidence="2" id="KW-1185">Reference proteome</keyword>
<dbReference type="RefSeq" id="WP_051162850.1">
    <property type="nucleotide sequence ID" value="NZ_JACHIT010000002.1"/>
</dbReference>
<accession>A0A7W9UMP4</accession>
<dbReference type="InterPro" id="IPR008984">
    <property type="entry name" value="SMAD_FHA_dom_sf"/>
</dbReference>
<organism evidence="1 2">
    <name type="scientific">Nocardia transvalensis</name>
    <dbReference type="NCBI Taxonomy" id="37333"/>
    <lineage>
        <taxon>Bacteria</taxon>
        <taxon>Bacillati</taxon>
        <taxon>Actinomycetota</taxon>
        <taxon>Actinomycetes</taxon>
        <taxon>Mycobacteriales</taxon>
        <taxon>Nocardiaceae</taxon>
        <taxon>Nocardia</taxon>
    </lineage>
</organism>
<name>A0A7W9UMP4_9NOCA</name>
<dbReference type="AlphaFoldDB" id="A0A7W9UMP4"/>
<evidence type="ECO:0000313" key="2">
    <source>
        <dbReference type="Proteomes" id="UP000540412"/>
    </source>
</evidence>
<dbReference type="EMBL" id="JACHIT010000002">
    <property type="protein sequence ID" value="MBB5918841.1"/>
    <property type="molecule type" value="Genomic_DNA"/>
</dbReference>
<proteinExistence type="predicted"/>
<gene>
    <name evidence="1" type="ORF">BJY24_007753</name>
</gene>